<dbReference type="InterPro" id="IPR051496">
    <property type="entry name" value="H-rev107_PLA/AT"/>
</dbReference>
<evidence type="ECO:0000259" key="5">
    <source>
        <dbReference type="PROSITE" id="PS51934"/>
    </source>
</evidence>
<dbReference type="EnsemblMetazoa" id="G17488.4">
    <property type="protein sequence ID" value="G17488.4:cds"/>
    <property type="gene ID" value="G17488"/>
</dbReference>
<reference evidence="6" key="1">
    <citation type="submission" date="2022-08" db="UniProtKB">
        <authorList>
            <consortium name="EnsemblMetazoa"/>
        </authorList>
    </citation>
    <scope>IDENTIFICATION</scope>
    <source>
        <strain evidence="6">05x7-T-G4-1.051#20</strain>
    </source>
</reference>
<feature type="domain" description="LRAT" evidence="5">
    <location>
        <begin position="144"/>
        <end position="272"/>
    </location>
</feature>
<dbReference type="PANTHER" id="PTHR13943">
    <property type="entry name" value="HRAS-LIKE SUPPRESSOR - RELATED"/>
    <property type="match status" value="1"/>
</dbReference>
<keyword evidence="4" id="KW-0443">Lipid metabolism</keyword>
<evidence type="ECO:0000313" key="7">
    <source>
        <dbReference type="Proteomes" id="UP000005408"/>
    </source>
</evidence>
<protein>
    <recommendedName>
        <fullName evidence="5">LRAT domain-containing protein</fullName>
    </recommendedName>
</protein>
<dbReference type="OrthoDB" id="6132700at2759"/>
<dbReference type="Pfam" id="PF04970">
    <property type="entry name" value="LRAT"/>
    <property type="match status" value="1"/>
</dbReference>
<name>A0A8W8J6G3_MAGGI</name>
<evidence type="ECO:0000256" key="1">
    <source>
        <dbReference type="ARBA" id="ARBA00007824"/>
    </source>
</evidence>
<dbReference type="InterPro" id="IPR007053">
    <property type="entry name" value="LRAT_dom"/>
</dbReference>
<dbReference type="GO" id="GO:0016410">
    <property type="term" value="F:N-acyltransferase activity"/>
    <property type="evidence" value="ECO:0007669"/>
    <property type="project" value="TreeGrafter"/>
</dbReference>
<keyword evidence="3" id="KW-0378">Hydrolase</keyword>
<sequence>MMGDFSLEFIDPSELDEIKMGLETGIQENERRLTKARIIFIDKLELDEFRPSIFEREMEIIEPCIKRTSKYLNNHKTKQRKDANKSTNNQKSTKREVQECCEDFISELYPIEFIEKTEAQKVCLGKCIRQVLVNQVDDIHPGDHLVYQRSGYQHHAVVVHVTKIDDDHADITVIHKSGNAGDVIYGLLKFVATIGQSSPKGRLMEEKFENVHVRETQLFVVKYQTYPYSPEKIIQRARDELNKSKSSEYNLNNNNCEHIVTWCVTGEWYSDQINSLWINVRNKFKPFCEDTPSLEKVEDMKRCELICEECYFKCKLEKSKT</sequence>
<dbReference type="AlphaFoldDB" id="A0A8W8J6G3"/>
<keyword evidence="2" id="KW-0808">Transferase</keyword>
<organism evidence="6 7">
    <name type="scientific">Magallana gigas</name>
    <name type="common">Pacific oyster</name>
    <name type="synonym">Crassostrea gigas</name>
    <dbReference type="NCBI Taxonomy" id="29159"/>
    <lineage>
        <taxon>Eukaryota</taxon>
        <taxon>Metazoa</taxon>
        <taxon>Spiralia</taxon>
        <taxon>Lophotrochozoa</taxon>
        <taxon>Mollusca</taxon>
        <taxon>Bivalvia</taxon>
        <taxon>Autobranchia</taxon>
        <taxon>Pteriomorphia</taxon>
        <taxon>Ostreida</taxon>
        <taxon>Ostreoidea</taxon>
        <taxon>Ostreidae</taxon>
        <taxon>Magallana</taxon>
    </lineage>
</organism>
<keyword evidence="7" id="KW-1185">Reference proteome</keyword>
<evidence type="ECO:0000256" key="2">
    <source>
        <dbReference type="ARBA" id="ARBA00022679"/>
    </source>
</evidence>
<dbReference type="GO" id="GO:0008970">
    <property type="term" value="F:phospholipase A1 activity"/>
    <property type="evidence" value="ECO:0007669"/>
    <property type="project" value="TreeGrafter"/>
</dbReference>
<dbReference type="GO" id="GO:0004623">
    <property type="term" value="F:phospholipase A2 activity"/>
    <property type="evidence" value="ECO:0007669"/>
    <property type="project" value="TreeGrafter"/>
</dbReference>
<dbReference type="EnsemblMetazoa" id="G17488.3">
    <property type="protein sequence ID" value="G17488.3:cds"/>
    <property type="gene ID" value="G17488"/>
</dbReference>
<dbReference type="GO" id="GO:0070292">
    <property type="term" value="P:N-acylphosphatidylethanolamine metabolic process"/>
    <property type="evidence" value="ECO:0007669"/>
    <property type="project" value="TreeGrafter"/>
</dbReference>
<comment type="similarity">
    <text evidence="1">Belongs to the H-rev107 family.</text>
</comment>
<evidence type="ECO:0000256" key="3">
    <source>
        <dbReference type="ARBA" id="ARBA00022801"/>
    </source>
</evidence>
<dbReference type="PROSITE" id="PS51934">
    <property type="entry name" value="LRAT"/>
    <property type="match status" value="1"/>
</dbReference>
<dbReference type="Proteomes" id="UP000005408">
    <property type="component" value="Unassembled WGS sequence"/>
</dbReference>
<dbReference type="GO" id="GO:0005737">
    <property type="term" value="C:cytoplasm"/>
    <property type="evidence" value="ECO:0007669"/>
    <property type="project" value="TreeGrafter"/>
</dbReference>
<dbReference type="Gene3D" id="3.90.1720.10">
    <property type="entry name" value="endopeptidase domain like (from Nostoc punctiforme)"/>
    <property type="match status" value="1"/>
</dbReference>
<accession>A0A8W8J6G3</accession>
<evidence type="ECO:0000313" key="6">
    <source>
        <dbReference type="EnsemblMetazoa" id="G17488.3:cds"/>
    </source>
</evidence>
<proteinExistence type="inferred from homology"/>
<evidence type="ECO:0000256" key="4">
    <source>
        <dbReference type="ARBA" id="ARBA00023098"/>
    </source>
</evidence>
<dbReference type="EnsemblMetazoa" id="G17488.1">
    <property type="protein sequence ID" value="G17488.1:cds"/>
    <property type="gene ID" value="G17488"/>
</dbReference>
<dbReference type="PANTHER" id="PTHR13943:SF77">
    <property type="entry name" value="LRAT DOMAIN-CONTAINING PROTEIN"/>
    <property type="match status" value="1"/>
</dbReference>